<keyword evidence="1" id="KW-1133">Transmembrane helix</keyword>
<reference evidence="2 3" key="1">
    <citation type="submission" date="2019-12" db="EMBL/GenBank/DDBJ databases">
        <title>The whole genome sequencing of a strain isolated from a Mars analog, Dalangtan Playa.</title>
        <authorList>
            <person name="Huang T."/>
        </authorList>
    </citation>
    <scope>NUCLEOTIDE SEQUENCE [LARGE SCALE GENOMIC DNA]</scope>
    <source>
        <strain evidence="2 3">DP4-553-S</strain>
    </source>
</reference>
<organism evidence="2 3">
    <name type="scientific">Sediminibacillus dalangtanensis</name>
    <dbReference type="NCBI Taxonomy" id="2729421"/>
    <lineage>
        <taxon>Bacteria</taxon>
        <taxon>Bacillati</taxon>
        <taxon>Bacillota</taxon>
        <taxon>Bacilli</taxon>
        <taxon>Bacillales</taxon>
        <taxon>Bacillaceae</taxon>
        <taxon>Sediminibacillus</taxon>
    </lineage>
</organism>
<name>A0ABX7VWG7_9BACI</name>
<proteinExistence type="predicted"/>
<keyword evidence="1" id="KW-0472">Membrane</keyword>
<evidence type="ECO:0000313" key="3">
    <source>
        <dbReference type="Proteomes" id="UP000665043"/>
    </source>
</evidence>
<feature type="transmembrane region" description="Helical" evidence="1">
    <location>
        <begin position="28"/>
        <end position="45"/>
    </location>
</feature>
<evidence type="ECO:0000313" key="2">
    <source>
        <dbReference type="EMBL" id="QTM98951.1"/>
    </source>
</evidence>
<accession>A0ABX7VWG7</accession>
<keyword evidence="3" id="KW-1185">Reference proteome</keyword>
<dbReference type="Proteomes" id="UP000665043">
    <property type="component" value="Chromosome"/>
</dbReference>
<protein>
    <submittedName>
        <fullName evidence="2">Uncharacterized protein</fullName>
    </submittedName>
</protein>
<dbReference type="RefSeq" id="WP_209367990.1">
    <property type="nucleotide sequence ID" value="NZ_CP046956.1"/>
</dbReference>
<keyword evidence="1" id="KW-0812">Transmembrane</keyword>
<gene>
    <name evidence="2" type="ORF">ERJ70_06320</name>
</gene>
<sequence>MSRKWRDFAVILPGTIGTWMFFRDGNMAMGILCLICGFIWVVSTVKEYRKSDPQH</sequence>
<evidence type="ECO:0000256" key="1">
    <source>
        <dbReference type="SAM" id="Phobius"/>
    </source>
</evidence>
<dbReference type="EMBL" id="CP046956">
    <property type="protein sequence ID" value="QTM98951.1"/>
    <property type="molecule type" value="Genomic_DNA"/>
</dbReference>